<keyword evidence="1" id="KW-0472">Membrane</keyword>
<sequence>DDTFSLRDNQCVSSSTNKSGLSTGAIAGIAVAAVIVIGGLVGFLCWWFLCRGKA</sequence>
<reference evidence="2 3" key="2">
    <citation type="journal article" date="2013" name="Genome Biol. Evol.">
        <title>Genome sequencing of Giardia lamblia genotypes A2 and B isolates (DH and GS) and comparative analysis with the genomes of genotypes A1 and E (WB and Pig).</title>
        <authorList>
            <person name="Adam R.D."/>
            <person name="Dahlstrom E.W."/>
            <person name="Martens C.A."/>
            <person name="Bruno D.P."/>
            <person name="Barbian K.D."/>
            <person name="Ricklefs S.M."/>
            <person name="Hernandez M.M."/>
            <person name="Narla N.P."/>
            <person name="Patel R.B."/>
            <person name="Porcella S.F."/>
            <person name="Nash T.E."/>
        </authorList>
    </citation>
    <scope>NUCLEOTIDE SEQUENCE [LARGE SCALE GENOMIC DNA]</scope>
    <source>
        <strain evidence="2 3">DH</strain>
    </source>
</reference>
<dbReference type="Pfam" id="PF03302">
    <property type="entry name" value="VSP"/>
    <property type="match status" value="1"/>
</dbReference>
<name>V6T790_GIAIN</name>
<evidence type="ECO:0000256" key="1">
    <source>
        <dbReference type="SAM" id="Phobius"/>
    </source>
</evidence>
<gene>
    <name evidence="2" type="ORF">DHA2_154295</name>
</gene>
<evidence type="ECO:0008006" key="4">
    <source>
        <dbReference type="Google" id="ProtNLM"/>
    </source>
</evidence>
<comment type="caution">
    <text evidence="2">The sequence shown here is derived from an EMBL/GenBank/DDBJ whole genome shotgun (WGS) entry which is preliminary data.</text>
</comment>
<evidence type="ECO:0000313" key="3">
    <source>
        <dbReference type="Proteomes" id="UP000018320"/>
    </source>
</evidence>
<feature type="transmembrane region" description="Helical" evidence="1">
    <location>
        <begin position="25"/>
        <end position="49"/>
    </location>
</feature>
<feature type="non-terminal residue" evidence="2">
    <location>
        <position position="1"/>
    </location>
</feature>
<dbReference type="EMBL" id="AHGT01000177">
    <property type="protein sequence ID" value="ESU34711.1"/>
    <property type="molecule type" value="Genomic_DNA"/>
</dbReference>
<proteinExistence type="predicted"/>
<organism evidence="2 3">
    <name type="scientific">Giardia intestinalis</name>
    <name type="common">Giardia lamblia</name>
    <dbReference type="NCBI Taxonomy" id="5741"/>
    <lineage>
        <taxon>Eukaryota</taxon>
        <taxon>Metamonada</taxon>
        <taxon>Diplomonadida</taxon>
        <taxon>Hexamitidae</taxon>
        <taxon>Giardiinae</taxon>
        <taxon>Giardia</taxon>
    </lineage>
</organism>
<keyword evidence="1" id="KW-1133">Transmembrane helix</keyword>
<dbReference type="PANTHER" id="PTHR23275">
    <property type="entry name" value="CABRIOLET.-RELATED"/>
    <property type="match status" value="1"/>
</dbReference>
<protein>
    <recommendedName>
        <fullName evidence="4">Variant-specific surface protein</fullName>
    </recommendedName>
</protein>
<dbReference type="AlphaFoldDB" id="V6T790"/>
<dbReference type="VEuPathDB" id="GiardiaDB:DHA2_154295"/>
<evidence type="ECO:0000313" key="2">
    <source>
        <dbReference type="EMBL" id="ESU34711.1"/>
    </source>
</evidence>
<dbReference type="Proteomes" id="UP000018320">
    <property type="component" value="Unassembled WGS sequence"/>
</dbReference>
<reference evidence="3" key="1">
    <citation type="submission" date="2012-02" db="EMBL/GenBank/DDBJ databases">
        <title>Genome sequencing of Giardia lamblia Genotypes A2 and B isolates (DH and GS) and comparative analysis with the genomes of Genotypes A1 and E (WB and Pig).</title>
        <authorList>
            <person name="Adam R."/>
            <person name="Dahlstrom E."/>
            <person name="Martens C."/>
            <person name="Bruno D."/>
            <person name="Barbian K."/>
            <person name="Porcella S.F."/>
            <person name="Nash T."/>
        </authorList>
    </citation>
    <scope>NUCLEOTIDE SEQUENCE</scope>
    <source>
        <strain evidence="3">DH</strain>
    </source>
</reference>
<dbReference type="InterPro" id="IPR052798">
    <property type="entry name" value="Giardia_VSA"/>
</dbReference>
<accession>V6T790</accession>
<dbReference type="InterPro" id="IPR005127">
    <property type="entry name" value="Giardia_VSP"/>
</dbReference>
<keyword evidence="1" id="KW-0812">Transmembrane</keyword>
<dbReference type="PANTHER" id="PTHR23275:SF100">
    <property type="entry name" value="EGF-LIKE DOMAIN-CONTAINING PROTEIN"/>
    <property type="match status" value="1"/>
</dbReference>